<dbReference type="EMBL" id="BPLR01012721">
    <property type="protein sequence ID" value="GIY56047.1"/>
    <property type="molecule type" value="Genomic_DNA"/>
</dbReference>
<organism evidence="1 2">
    <name type="scientific">Caerostris extrusa</name>
    <name type="common">Bark spider</name>
    <name type="synonym">Caerostris bankana</name>
    <dbReference type="NCBI Taxonomy" id="172846"/>
    <lineage>
        <taxon>Eukaryota</taxon>
        <taxon>Metazoa</taxon>
        <taxon>Ecdysozoa</taxon>
        <taxon>Arthropoda</taxon>
        <taxon>Chelicerata</taxon>
        <taxon>Arachnida</taxon>
        <taxon>Araneae</taxon>
        <taxon>Araneomorphae</taxon>
        <taxon>Entelegynae</taxon>
        <taxon>Araneoidea</taxon>
        <taxon>Araneidae</taxon>
        <taxon>Caerostris</taxon>
    </lineage>
</organism>
<reference evidence="1 2" key="1">
    <citation type="submission" date="2021-06" db="EMBL/GenBank/DDBJ databases">
        <title>Caerostris extrusa draft genome.</title>
        <authorList>
            <person name="Kono N."/>
            <person name="Arakawa K."/>
        </authorList>
    </citation>
    <scope>NUCLEOTIDE SEQUENCE [LARGE SCALE GENOMIC DNA]</scope>
</reference>
<evidence type="ECO:0000313" key="2">
    <source>
        <dbReference type="Proteomes" id="UP001054945"/>
    </source>
</evidence>
<dbReference type="AlphaFoldDB" id="A0AAV4UE59"/>
<accession>A0AAV4UE59</accession>
<evidence type="ECO:0000313" key="1">
    <source>
        <dbReference type="EMBL" id="GIY56047.1"/>
    </source>
</evidence>
<comment type="caution">
    <text evidence="1">The sequence shown here is derived from an EMBL/GenBank/DDBJ whole genome shotgun (WGS) entry which is preliminary data.</text>
</comment>
<gene>
    <name evidence="1" type="ORF">CEXT_85041</name>
</gene>
<name>A0AAV4UE59_CAEEX</name>
<keyword evidence="2" id="KW-1185">Reference proteome</keyword>
<protein>
    <submittedName>
        <fullName evidence="1">Uncharacterized protein</fullName>
    </submittedName>
</protein>
<sequence length="72" mass="7777">MSMRSVTIVTVSAEKDPTLGSVSLKINVFHVLGVDASAIRRGIEANGVCFTLVAAYSERTAAYQQTETTRKE</sequence>
<proteinExistence type="predicted"/>
<dbReference type="Proteomes" id="UP001054945">
    <property type="component" value="Unassembled WGS sequence"/>
</dbReference>